<sequence length="561" mass="60031">MHGRIQGRSSPESSIPSATFVVPVEPPADAPDRTLDRIVETLGPHALHVITAGGRLSDKVREVVVHGPGEPLPPADAGILLLTGSPSTQAAGTVHDARAAGYRAVVVKAFGDDLARLAQAADEAGIALLSTPDEMAWRHLDALISSSKEPAFSDATDRFAAIGIGDLFALANAIATSVGGAITIEDPTGRVIAYSNLPHQEIDEIRRLGILGRQTPERPTNYEEYQAVLRSESPVYFESPAPEYASRMAIAVRAGTEALGLIWVLTDRPPVVARAERVLADAARATTLHLLRARGQRDPERARRTEALRLLLDGAVAPRSAAAQLGIKPDTPSLVLVIAPVGDDVEPILAASRIVDLVTLYCEAWHSSALCVTDSGVVYALLPTRTTDEPSPRLLKLADDLAATIQRSGRLDVLVGIGSCAAGLADVPESRAMADRVLAVLSGRSSRGEPTPRVASVEQVRTEVVLRMVANQGAAVEGQLLGPVRAIREHDQLHGTEYAASLLTYLSSFGDAVRAAEALNIHENTMRYRIRRIETMFDLSLEDGDQILATWLQLRLLRLID</sequence>
<evidence type="ECO:0000259" key="2">
    <source>
        <dbReference type="Pfam" id="PF13556"/>
    </source>
</evidence>
<proteinExistence type="inferred from homology"/>
<comment type="caution">
    <text evidence="4">The sequence shown here is derived from an EMBL/GenBank/DDBJ whole genome shotgun (WGS) entry which is preliminary data.</text>
</comment>
<reference evidence="4 5" key="1">
    <citation type="submission" date="2021-03" db="EMBL/GenBank/DDBJ databases">
        <title>Sequencing the genomes of 1000 actinobacteria strains.</title>
        <authorList>
            <person name="Klenk H.-P."/>
        </authorList>
    </citation>
    <scope>NUCLEOTIDE SEQUENCE [LARGE SCALE GENOMIC DNA]</scope>
    <source>
        <strain evidence="4 5">DSM 18824</strain>
    </source>
</reference>
<dbReference type="EMBL" id="JAGINT010000001">
    <property type="protein sequence ID" value="MBP2351972.1"/>
    <property type="molecule type" value="Genomic_DNA"/>
</dbReference>
<dbReference type="PANTHER" id="PTHR33744">
    <property type="entry name" value="CARBOHYDRATE DIACID REGULATOR"/>
    <property type="match status" value="1"/>
</dbReference>
<dbReference type="PANTHER" id="PTHR33744:SF17">
    <property type="entry name" value="CONSERVED PROTEIN"/>
    <property type="match status" value="1"/>
</dbReference>
<feature type="domain" description="CdaR GGDEF-like" evidence="3">
    <location>
        <begin position="319"/>
        <end position="440"/>
    </location>
</feature>
<dbReference type="Pfam" id="PF13556">
    <property type="entry name" value="HTH_30"/>
    <property type="match status" value="1"/>
</dbReference>
<dbReference type="InterPro" id="IPR051448">
    <property type="entry name" value="CdaR-like_regulators"/>
</dbReference>
<accession>A0ABS4UJZ8</accession>
<dbReference type="Pfam" id="PF17853">
    <property type="entry name" value="GGDEF_2"/>
    <property type="match status" value="1"/>
</dbReference>
<evidence type="ECO:0000259" key="3">
    <source>
        <dbReference type="Pfam" id="PF17853"/>
    </source>
</evidence>
<keyword evidence="5" id="KW-1185">Reference proteome</keyword>
<comment type="similarity">
    <text evidence="1">Belongs to the CdaR family.</text>
</comment>
<name>A0ABS4UJZ8_9ACTN</name>
<gene>
    <name evidence="4" type="ORF">JOF29_003055</name>
</gene>
<dbReference type="InterPro" id="IPR025736">
    <property type="entry name" value="PucR_C-HTH_dom"/>
</dbReference>
<feature type="domain" description="PucR C-terminal helix-turn-helix" evidence="2">
    <location>
        <begin position="500"/>
        <end position="556"/>
    </location>
</feature>
<organism evidence="4 5">
    <name type="scientific">Kribbella aluminosa</name>
    <dbReference type="NCBI Taxonomy" id="416017"/>
    <lineage>
        <taxon>Bacteria</taxon>
        <taxon>Bacillati</taxon>
        <taxon>Actinomycetota</taxon>
        <taxon>Actinomycetes</taxon>
        <taxon>Propionibacteriales</taxon>
        <taxon>Kribbellaceae</taxon>
        <taxon>Kribbella</taxon>
    </lineage>
</organism>
<protein>
    <recommendedName>
        <fullName evidence="6">PucR family transcriptional regulator</fullName>
    </recommendedName>
</protein>
<dbReference type="Proteomes" id="UP000755585">
    <property type="component" value="Unassembled WGS sequence"/>
</dbReference>
<dbReference type="InterPro" id="IPR042070">
    <property type="entry name" value="PucR_C-HTH_sf"/>
</dbReference>
<evidence type="ECO:0000313" key="5">
    <source>
        <dbReference type="Proteomes" id="UP000755585"/>
    </source>
</evidence>
<evidence type="ECO:0000256" key="1">
    <source>
        <dbReference type="ARBA" id="ARBA00006754"/>
    </source>
</evidence>
<dbReference type="RefSeq" id="WP_209694798.1">
    <property type="nucleotide sequence ID" value="NZ_BAAAVU010000002.1"/>
</dbReference>
<dbReference type="Gene3D" id="1.10.10.2840">
    <property type="entry name" value="PucR C-terminal helix-turn-helix domain"/>
    <property type="match status" value="1"/>
</dbReference>
<evidence type="ECO:0000313" key="4">
    <source>
        <dbReference type="EMBL" id="MBP2351972.1"/>
    </source>
</evidence>
<evidence type="ECO:0008006" key="6">
    <source>
        <dbReference type="Google" id="ProtNLM"/>
    </source>
</evidence>
<dbReference type="InterPro" id="IPR041522">
    <property type="entry name" value="CdaR_GGDEF"/>
</dbReference>